<feature type="compositionally biased region" description="Low complexity" evidence="10">
    <location>
        <begin position="13"/>
        <end position="33"/>
    </location>
</feature>
<reference evidence="11 13" key="1">
    <citation type="submission" date="2020-01" db="EMBL/GenBank/DDBJ databases">
        <authorList>
            <consortium name="DOE Joint Genome Institute"/>
            <person name="Haridas S."/>
            <person name="Albert R."/>
            <person name="Binder M."/>
            <person name="Bloem J."/>
            <person name="Labutti K."/>
            <person name="Salamov A."/>
            <person name="Andreopoulos B."/>
            <person name="Baker S.E."/>
            <person name="Barry K."/>
            <person name="Bills G."/>
            <person name="Bluhm B.H."/>
            <person name="Cannon C."/>
            <person name="Castanera R."/>
            <person name="Culley D.E."/>
            <person name="Daum C."/>
            <person name="Ezra D."/>
            <person name="Gonzalez J.B."/>
            <person name="Henrissat B."/>
            <person name="Kuo A."/>
            <person name="Liang C."/>
            <person name="Lipzen A."/>
            <person name="Lutzoni F."/>
            <person name="Magnuson J."/>
            <person name="Mondo S."/>
            <person name="Nolan M."/>
            <person name="Ohm R."/>
            <person name="Pangilinan J."/>
            <person name="Park H.-J."/>
            <person name="Ramirez L."/>
            <person name="Alfaro M."/>
            <person name="Sun H."/>
            <person name="Tritt A."/>
            <person name="Yoshinaga Y."/>
            <person name="Zwiers L.-H."/>
            <person name="Turgeon B.G."/>
            <person name="Goodwin S.B."/>
            <person name="Spatafora J.W."/>
            <person name="Crous P.W."/>
            <person name="Grigoriev I.V."/>
        </authorList>
    </citation>
    <scope>NUCLEOTIDE SEQUENCE</scope>
    <source>
        <strain evidence="11 13">CBS 781.70</strain>
    </source>
</reference>
<evidence type="ECO:0000313" key="13">
    <source>
        <dbReference type="RefSeq" id="XP_033531902.1"/>
    </source>
</evidence>
<reference evidence="13" key="2">
    <citation type="submission" date="2020-04" db="EMBL/GenBank/DDBJ databases">
        <authorList>
            <consortium name="NCBI Genome Project"/>
        </authorList>
    </citation>
    <scope>NUCLEOTIDE SEQUENCE</scope>
    <source>
        <strain evidence="13">CBS 781.70</strain>
    </source>
</reference>
<dbReference type="GO" id="GO:0031144">
    <property type="term" value="P:proteasome localization"/>
    <property type="evidence" value="ECO:0007669"/>
    <property type="project" value="UniProtKB-UniRule"/>
</dbReference>
<sequence length="319" mass="35890">MNTLIPTQPLLAPHLLPNSRLSPSLSSPATSMSSRKRKADDDINNEDNEMRMSASPSNSPSMGNRQLPSFPSQRHTQKRLRLNRDSRSLALPRLLETLDQNELRSLLRTICDRNPQISAEVSQCAPRPSVGAVFSVLSNYENAYRTALPYGTREGSDYSYNRVRQPLLELLDALKDFTPNFLPPNEPQPTISLGYLDRATEIIHRLPEWDSFQHNRHKHDAYEELAAAWAVVIREASKRAGGIQLHNGEWDQKLLKHNEASGGRMEEALQVMRQQLGWISGDVGRPMAGSSQQEHSEPSSIRQQLLNGTYAQGVRVGPW</sequence>
<reference evidence="13" key="3">
    <citation type="submission" date="2025-04" db="UniProtKB">
        <authorList>
            <consortium name="RefSeq"/>
        </authorList>
    </citation>
    <scope>IDENTIFICATION</scope>
    <source>
        <strain evidence="13">CBS 781.70</strain>
    </source>
</reference>
<accession>A0A6G1FX52</accession>
<evidence type="ECO:0000256" key="2">
    <source>
        <dbReference type="ARBA" id="ARBA00011464"/>
    </source>
</evidence>
<comment type="similarity">
    <text evidence="1 9">Belongs to the cut8/STS1 family.</text>
</comment>
<dbReference type="OrthoDB" id="10061064at2759"/>
<dbReference type="GO" id="GO:0015031">
    <property type="term" value="P:protein transport"/>
    <property type="evidence" value="ECO:0007669"/>
    <property type="project" value="UniProtKB-UniRule"/>
</dbReference>
<organism evidence="11">
    <name type="scientific">Eremomyces bilateralis CBS 781.70</name>
    <dbReference type="NCBI Taxonomy" id="1392243"/>
    <lineage>
        <taxon>Eukaryota</taxon>
        <taxon>Fungi</taxon>
        <taxon>Dikarya</taxon>
        <taxon>Ascomycota</taxon>
        <taxon>Pezizomycotina</taxon>
        <taxon>Dothideomycetes</taxon>
        <taxon>Dothideomycetes incertae sedis</taxon>
        <taxon>Eremomycetales</taxon>
        <taxon>Eremomycetaceae</taxon>
        <taxon>Eremomyces</taxon>
    </lineage>
</organism>
<feature type="region of interest" description="Disordered" evidence="10">
    <location>
        <begin position="282"/>
        <end position="304"/>
    </location>
</feature>
<dbReference type="Proteomes" id="UP000504638">
    <property type="component" value="Unplaced"/>
</dbReference>
<evidence type="ECO:0000256" key="9">
    <source>
        <dbReference type="RuleBase" id="RU368013"/>
    </source>
</evidence>
<dbReference type="GO" id="GO:0005737">
    <property type="term" value="C:cytoplasm"/>
    <property type="evidence" value="ECO:0007669"/>
    <property type="project" value="UniProtKB-SubCell"/>
</dbReference>
<evidence type="ECO:0000256" key="1">
    <source>
        <dbReference type="ARBA" id="ARBA00006199"/>
    </source>
</evidence>
<dbReference type="GO" id="GO:0071630">
    <property type="term" value="P:nuclear protein quality control by the ubiquitin-proteasome system"/>
    <property type="evidence" value="ECO:0007669"/>
    <property type="project" value="UniProtKB-UniRule"/>
</dbReference>
<keyword evidence="4 9" id="KW-0813">Transport</keyword>
<gene>
    <name evidence="11 13" type="ORF">P152DRAFT_401768</name>
</gene>
<evidence type="ECO:0000313" key="11">
    <source>
        <dbReference type="EMBL" id="KAF1810271.1"/>
    </source>
</evidence>
<evidence type="ECO:0000256" key="5">
    <source>
        <dbReference type="ARBA" id="ARBA00022490"/>
    </source>
</evidence>
<dbReference type="Gene3D" id="1.20.58.1590">
    <property type="entry name" value="Tethering factor for nuclear proteasome Cut8/Sts1"/>
    <property type="match status" value="1"/>
</dbReference>
<evidence type="ECO:0000256" key="3">
    <source>
        <dbReference type="ARBA" id="ARBA00016204"/>
    </source>
</evidence>
<feature type="compositionally biased region" description="Polar residues" evidence="10">
    <location>
        <begin position="54"/>
        <end position="74"/>
    </location>
</feature>
<dbReference type="AlphaFoldDB" id="A0A6G1FX52"/>
<evidence type="ECO:0000256" key="7">
    <source>
        <dbReference type="ARBA" id="ARBA00023242"/>
    </source>
</evidence>
<dbReference type="PANTHER" id="PTHR28032:SF1">
    <property type="entry name" value="FI02826P"/>
    <property type="match status" value="1"/>
</dbReference>
<dbReference type="GO" id="GO:0070628">
    <property type="term" value="F:proteasome binding"/>
    <property type="evidence" value="ECO:0007669"/>
    <property type="project" value="TreeGrafter"/>
</dbReference>
<dbReference type="EMBL" id="ML975167">
    <property type="protein sequence ID" value="KAF1810271.1"/>
    <property type="molecule type" value="Genomic_DNA"/>
</dbReference>
<dbReference type="FunFam" id="1.20.58.1590:FF:000001">
    <property type="entry name" value="Tethering factor for nuclear proteasome STS1"/>
    <property type="match status" value="1"/>
</dbReference>
<dbReference type="RefSeq" id="XP_033531902.1">
    <property type="nucleotide sequence ID" value="XM_033676627.1"/>
</dbReference>
<evidence type="ECO:0000256" key="4">
    <source>
        <dbReference type="ARBA" id="ARBA00022448"/>
    </source>
</evidence>
<feature type="compositionally biased region" description="Polar residues" evidence="10">
    <location>
        <begin position="289"/>
        <end position="304"/>
    </location>
</feature>
<keyword evidence="5 9" id="KW-0963">Cytoplasm</keyword>
<comment type="function">
    <text evidence="8 9">Involved in ubiquitin-mediated protein degradation. Regulatory factor in the ubiquitin/proteasome pathway that controls the turnover of proteasome substrates. Targets proteasomes to the nucleus and facilitates the degradation of nuclear proteins.</text>
</comment>
<keyword evidence="12" id="KW-1185">Reference proteome</keyword>
<evidence type="ECO:0000256" key="6">
    <source>
        <dbReference type="ARBA" id="ARBA00022927"/>
    </source>
</evidence>
<proteinExistence type="inferred from homology"/>
<evidence type="ECO:0000256" key="8">
    <source>
        <dbReference type="ARBA" id="ARBA00025651"/>
    </source>
</evidence>
<protein>
    <recommendedName>
        <fullName evidence="3 9">Tethering factor for nuclear proteasome STS1</fullName>
    </recommendedName>
</protein>
<dbReference type="InterPro" id="IPR038422">
    <property type="entry name" value="Cut8/Sts1_sf"/>
</dbReference>
<dbReference type="PANTHER" id="PTHR28032">
    <property type="entry name" value="FI02826P"/>
    <property type="match status" value="1"/>
</dbReference>
<feature type="region of interest" description="Disordered" evidence="10">
    <location>
        <begin position="1"/>
        <end position="84"/>
    </location>
</feature>
<keyword evidence="7 9" id="KW-0539">Nucleus</keyword>
<evidence type="ECO:0000313" key="12">
    <source>
        <dbReference type="Proteomes" id="UP000504638"/>
    </source>
</evidence>
<name>A0A6G1FX52_9PEZI</name>
<dbReference type="GeneID" id="54417197"/>
<evidence type="ECO:0000256" key="10">
    <source>
        <dbReference type="SAM" id="MobiDB-lite"/>
    </source>
</evidence>
<dbReference type="InterPro" id="IPR013868">
    <property type="entry name" value="Cut8/Sts1_fam"/>
</dbReference>
<comment type="subunit">
    <text evidence="2 9">Binds the proteasome.</text>
</comment>
<comment type="subcellular location">
    <subcellularLocation>
        <location evidence="9">Cytoplasm</location>
    </subcellularLocation>
    <subcellularLocation>
        <location evidence="9">Nucleus</location>
    </subcellularLocation>
</comment>
<dbReference type="Pfam" id="PF08559">
    <property type="entry name" value="Cut8"/>
    <property type="match status" value="1"/>
</dbReference>
<keyword evidence="6 9" id="KW-0653">Protein transport</keyword>
<dbReference type="GO" id="GO:0031965">
    <property type="term" value="C:nuclear membrane"/>
    <property type="evidence" value="ECO:0007669"/>
    <property type="project" value="TreeGrafter"/>
</dbReference>